<dbReference type="GO" id="GO:0003735">
    <property type="term" value="F:structural constituent of ribosome"/>
    <property type="evidence" value="ECO:0007669"/>
    <property type="project" value="InterPro"/>
</dbReference>
<dbReference type="EMBL" id="KZ819329">
    <property type="protein sequence ID" value="PWN19948.1"/>
    <property type="molecule type" value="Genomic_DNA"/>
</dbReference>
<dbReference type="InterPro" id="IPR001377">
    <property type="entry name" value="Ribosomal_eS6"/>
</dbReference>
<dbReference type="InterPro" id="IPR014401">
    <property type="entry name" value="Ribosomal_eS6-like"/>
</dbReference>
<evidence type="ECO:0000313" key="6">
    <source>
        <dbReference type="EMBL" id="PWN19948.1"/>
    </source>
</evidence>
<feature type="region of interest" description="Disordered" evidence="5">
    <location>
        <begin position="192"/>
        <end position="241"/>
    </location>
</feature>
<feature type="compositionally biased region" description="Basic and acidic residues" evidence="5">
    <location>
        <begin position="203"/>
        <end position="226"/>
    </location>
</feature>
<organism evidence="6 7">
    <name type="scientific">Pseudomicrostroma glucosiphilum</name>
    <dbReference type="NCBI Taxonomy" id="1684307"/>
    <lineage>
        <taxon>Eukaryota</taxon>
        <taxon>Fungi</taxon>
        <taxon>Dikarya</taxon>
        <taxon>Basidiomycota</taxon>
        <taxon>Ustilaginomycotina</taxon>
        <taxon>Exobasidiomycetes</taxon>
        <taxon>Microstromatales</taxon>
        <taxon>Microstromatales incertae sedis</taxon>
        <taxon>Pseudomicrostroma</taxon>
    </lineage>
</organism>
<evidence type="ECO:0000256" key="5">
    <source>
        <dbReference type="SAM" id="MobiDB-lite"/>
    </source>
</evidence>
<evidence type="ECO:0000256" key="1">
    <source>
        <dbReference type="ARBA" id="ARBA00009312"/>
    </source>
</evidence>
<evidence type="ECO:0000256" key="4">
    <source>
        <dbReference type="PIRNR" id="PIRNR002129"/>
    </source>
</evidence>
<evidence type="ECO:0000256" key="2">
    <source>
        <dbReference type="ARBA" id="ARBA00022980"/>
    </source>
</evidence>
<keyword evidence="2 4" id="KW-0689">Ribosomal protein</keyword>
<dbReference type="OrthoDB" id="10260596at2759"/>
<dbReference type="PIRSF" id="PIRSF002129">
    <property type="entry name" value="Ribosom_S6_euk"/>
    <property type="match status" value="1"/>
</dbReference>
<dbReference type="PANTHER" id="PTHR11502">
    <property type="entry name" value="40S RIBOSOMAL PROTEIN S6"/>
    <property type="match status" value="1"/>
</dbReference>
<dbReference type="GO" id="GO:1990904">
    <property type="term" value="C:ribonucleoprotein complex"/>
    <property type="evidence" value="ECO:0007669"/>
    <property type="project" value="UniProtKB-KW"/>
</dbReference>
<dbReference type="GO" id="GO:0005840">
    <property type="term" value="C:ribosome"/>
    <property type="evidence" value="ECO:0007669"/>
    <property type="project" value="UniProtKB-KW"/>
</dbReference>
<reference evidence="6 7" key="1">
    <citation type="journal article" date="2018" name="Mol. Biol. Evol.">
        <title>Broad Genomic Sampling Reveals a Smut Pathogenic Ancestry of the Fungal Clade Ustilaginomycotina.</title>
        <authorList>
            <person name="Kijpornyongpan T."/>
            <person name="Mondo S.J."/>
            <person name="Barry K."/>
            <person name="Sandor L."/>
            <person name="Lee J."/>
            <person name="Lipzen A."/>
            <person name="Pangilinan J."/>
            <person name="LaButti K."/>
            <person name="Hainaut M."/>
            <person name="Henrissat B."/>
            <person name="Grigoriev I.V."/>
            <person name="Spatafora J.W."/>
            <person name="Aime M.C."/>
        </authorList>
    </citation>
    <scope>NUCLEOTIDE SEQUENCE [LARGE SCALE GENOMIC DNA]</scope>
    <source>
        <strain evidence="6 7">MCA 4718</strain>
    </source>
</reference>
<accession>A0A316U540</accession>
<keyword evidence="3 4" id="KW-0687">Ribonucleoprotein</keyword>
<dbReference type="SMART" id="SM01405">
    <property type="entry name" value="Ribosomal_S6e"/>
    <property type="match status" value="1"/>
</dbReference>
<evidence type="ECO:0000256" key="3">
    <source>
        <dbReference type="ARBA" id="ARBA00023274"/>
    </source>
</evidence>
<evidence type="ECO:0000313" key="7">
    <source>
        <dbReference type="Proteomes" id="UP000245942"/>
    </source>
</evidence>
<feature type="compositionally biased region" description="Basic residues" evidence="5">
    <location>
        <begin position="192"/>
        <end position="202"/>
    </location>
</feature>
<dbReference type="Proteomes" id="UP000245942">
    <property type="component" value="Unassembled WGS sequence"/>
</dbReference>
<dbReference type="Pfam" id="PF01092">
    <property type="entry name" value="Ribosomal_S6e"/>
    <property type="match status" value="1"/>
</dbReference>
<dbReference type="Gene3D" id="1.20.5.2650">
    <property type="match status" value="1"/>
</dbReference>
<dbReference type="GO" id="GO:0006412">
    <property type="term" value="P:translation"/>
    <property type="evidence" value="ECO:0007669"/>
    <property type="project" value="InterPro"/>
</dbReference>
<gene>
    <name evidence="6" type="ORF">BCV69DRAFT_260679</name>
</gene>
<keyword evidence="7" id="KW-1185">Reference proteome</keyword>
<protein>
    <recommendedName>
        <fullName evidence="4">40S ribosomal protein S6</fullName>
    </recommendedName>
</protein>
<dbReference type="STRING" id="1684307.A0A316U540"/>
<sequence length="241" mass="27500">MKLNFANPATGAQKAFSIDDDLKTRVFWEKRMGQDVAIDQLGDEFKGYVVRIGGGNDKQGFPMKQGVLLPTRVRLLLGEGHSCYRQRRTGERRRKSVRGCIVGADIQALHLIVVKQGEKEIPGLTDADSTVPKRLGPKRANHIRKFFNLTKKDDVRQFVIRREVTSKKEGAKPYTKAPKIQRLITAQRLQRKRHLQSLKKRKTEAQREQKAEYDQVLAKRTEEKKARSSAARTARKAARKA</sequence>
<comment type="similarity">
    <text evidence="1 4">Belongs to the eukaryotic ribosomal protein eS6 family.</text>
</comment>
<proteinExistence type="inferred from homology"/>
<dbReference type="GeneID" id="37012414"/>
<dbReference type="AlphaFoldDB" id="A0A316U540"/>
<name>A0A316U540_9BASI</name>
<dbReference type="RefSeq" id="XP_025347108.1">
    <property type="nucleotide sequence ID" value="XM_025490680.1"/>
</dbReference>